<protein>
    <submittedName>
        <fullName evidence="3">Diadenosine tetraphosphate (Ap4A) hydrolase</fullName>
    </submittedName>
</protein>
<evidence type="ECO:0000313" key="3">
    <source>
        <dbReference type="EMBL" id="SNX46326.1"/>
    </source>
</evidence>
<dbReference type="OrthoDB" id="9784774at2"/>
<evidence type="ECO:0000256" key="1">
    <source>
        <dbReference type="PROSITE-ProRule" id="PRU00464"/>
    </source>
</evidence>
<dbReference type="PROSITE" id="PS51084">
    <property type="entry name" value="HIT_2"/>
    <property type="match status" value="1"/>
</dbReference>
<keyword evidence="3" id="KW-0378">Hydrolase</keyword>
<dbReference type="Proteomes" id="UP000219042">
    <property type="component" value="Unassembled WGS sequence"/>
</dbReference>
<evidence type="ECO:0000259" key="2">
    <source>
        <dbReference type="PROSITE" id="PS51084"/>
    </source>
</evidence>
<dbReference type="GO" id="GO:0016787">
    <property type="term" value="F:hydrolase activity"/>
    <property type="evidence" value="ECO:0007669"/>
    <property type="project" value="UniProtKB-KW"/>
</dbReference>
<sequence length="128" mass="14795">MTHAKEDSINCPFCQVDEADILYQNDFGLVIYDDNPVSKGHSLVIPRRHISSFFEVSDKERKSLVTLLELARNQLKLLYQPDGFHVGFSDGHVANQRIDHLHIYIIPRYSNQLVHLDQRWGVISESPH</sequence>
<comment type="caution">
    <text evidence="1">Lacks conserved residue(s) required for the propagation of feature annotation.</text>
</comment>
<dbReference type="RefSeq" id="WP_097080069.1">
    <property type="nucleotide sequence ID" value="NZ_BAABHT010000017.1"/>
</dbReference>
<gene>
    <name evidence="3" type="ORF">SAMN05421731_11073</name>
</gene>
<organism evidence="3 4">
    <name type="scientific">Acinetobacter puyangensis</name>
    <dbReference type="NCBI Taxonomy" id="1096779"/>
    <lineage>
        <taxon>Bacteria</taxon>
        <taxon>Pseudomonadati</taxon>
        <taxon>Pseudomonadota</taxon>
        <taxon>Gammaproteobacteria</taxon>
        <taxon>Moraxellales</taxon>
        <taxon>Moraxellaceae</taxon>
        <taxon>Acinetobacter</taxon>
    </lineage>
</organism>
<evidence type="ECO:0000313" key="4">
    <source>
        <dbReference type="Proteomes" id="UP000219042"/>
    </source>
</evidence>
<accession>A0A240ECQ0</accession>
<proteinExistence type="predicted"/>
<dbReference type="PANTHER" id="PTHR42997:SF1">
    <property type="entry name" value="AP-4-A PHOSPHORYLASE"/>
    <property type="match status" value="1"/>
</dbReference>
<dbReference type="AlphaFoldDB" id="A0A240ECQ0"/>
<feature type="domain" description="HIT" evidence="2">
    <location>
        <begin position="9"/>
        <end position="115"/>
    </location>
</feature>
<dbReference type="Pfam" id="PF01230">
    <property type="entry name" value="HIT"/>
    <property type="match status" value="1"/>
</dbReference>
<dbReference type="SUPFAM" id="SSF54197">
    <property type="entry name" value="HIT-like"/>
    <property type="match status" value="1"/>
</dbReference>
<dbReference type="InterPro" id="IPR052908">
    <property type="entry name" value="AP-4-A_phosphorylase"/>
</dbReference>
<dbReference type="InterPro" id="IPR011146">
    <property type="entry name" value="HIT-like"/>
</dbReference>
<reference evidence="4" key="1">
    <citation type="submission" date="2016-09" db="EMBL/GenBank/DDBJ databases">
        <authorList>
            <person name="Varghese N."/>
            <person name="Submissions S."/>
        </authorList>
    </citation>
    <scope>NUCLEOTIDE SEQUENCE [LARGE SCALE GENOMIC DNA]</scope>
    <source>
        <strain evidence="4">ANC 4466</strain>
    </source>
</reference>
<dbReference type="InterPro" id="IPR036265">
    <property type="entry name" value="HIT-like_sf"/>
</dbReference>
<name>A0A240ECQ0_9GAMM</name>
<keyword evidence="4" id="KW-1185">Reference proteome</keyword>
<dbReference type="PANTHER" id="PTHR42997">
    <property type="entry name" value="HIT FAMILY HYDROLASE"/>
    <property type="match status" value="1"/>
</dbReference>
<dbReference type="Gene3D" id="3.30.428.10">
    <property type="entry name" value="HIT-like"/>
    <property type="match status" value="1"/>
</dbReference>
<dbReference type="EMBL" id="OANT01000010">
    <property type="protein sequence ID" value="SNX46326.1"/>
    <property type="molecule type" value="Genomic_DNA"/>
</dbReference>